<dbReference type="Pfam" id="PF00296">
    <property type="entry name" value="Bac_luciferase"/>
    <property type="match status" value="1"/>
</dbReference>
<feature type="compositionally biased region" description="Low complexity" evidence="1">
    <location>
        <begin position="114"/>
        <end position="124"/>
    </location>
</feature>
<proteinExistence type="predicted"/>
<feature type="domain" description="Luciferase-like" evidence="2">
    <location>
        <begin position="33"/>
        <end position="108"/>
    </location>
</feature>
<dbReference type="InterPro" id="IPR011251">
    <property type="entry name" value="Luciferase-like_dom"/>
</dbReference>
<feature type="region of interest" description="Disordered" evidence="1">
    <location>
        <begin position="111"/>
        <end position="135"/>
    </location>
</feature>
<organism evidence="3 5">
    <name type="scientific">Streptomyces virginiae</name>
    <name type="common">Streptomyces cinnamonensis</name>
    <dbReference type="NCBI Taxonomy" id="1961"/>
    <lineage>
        <taxon>Bacteria</taxon>
        <taxon>Bacillati</taxon>
        <taxon>Actinomycetota</taxon>
        <taxon>Actinomycetes</taxon>
        <taxon>Kitasatosporales</taxon>
        <taxon>Streptomycetaceae</taxon>
        <taxon>Streptomyces</taxon>
    </lineage>
</organism>
<accession>A0ABZ1T2I5</accession>
<dbReference type="EMBL" id="CP108090">
    <property type="protein sequence ID" value="WUQ10054.1"/>
    <property type="molecule type" value="Genomic_DNA"/>
</dbReference>
<dbReference type="Proteomes" id="UP001432039">
    <property type="component" value="Chromosome"/>
</dbReference>
<gene>
    <name evidence="3" type="ORF">OG517_00470</name>
    <name evidence="4" type="ORF">OG517_42700</name>
</gene>
<protein>
    <submittedName>
        <fullName evidence="3">LLM class flavin-dependent oxidoreductase</fullName>
    </submittedName>
</protein>
<dbReference type="InterPro" id="IPR036661">
    <property type="entry name" value="Luciferase-like_sf"/>
</dbReference>
<reference evidence="3" key="1">
    <citation type="submission" date="2022-10" db="EMBL/GenBank/DDBJ databases">
        <title>The complete genomes of actinobacterial strains from the NBC collection.</title>
        <authorList>
            <person name="Joergensen T.S."/>
            <person name="Alvarez Arevalo M."/>
            <person name="Sterndorff E.B."/>
            <person name="Faurdal D."/>
            <person name="Vuksanovic O."/>
            <person name="Mourched A.-S."/>
            <person name="Charusanti P."/>
            <person name="Shaw S."/>
            <person name="Blin K."/>
            <person name="Weber T."/>
        </authorList>
    </citation>
    <scope>NUCLEOTIDE SEQUENCE</scope>
    <source>
        <strain evidence="3">NBC_00248</strain>
    </source>
</reference>
<dbReference type="Gene3D" id="3.20.20.30">
    <property type="entry name" value="Luciferase-like domain"/>
    <property type="match status" value="1"/>
</dbReference>
<keyword evidence="5" id="KW-1185">Reference proteome</keyword>
<dbReference type="RefSeq" id="WP_328959622.1">
    <property type="nucleotide sequence ID" value="NZ_CP108090.1"/>
</dbReference>
<name>A0ABZ1T2I5_STRVG</name>
<evidence type="ECO:0000313" key="3">
    <source>
        <dbReference type="EMBL" id="WUQ10054.1"/>
    </source>
</evidence>
<evidence type="ECO:0000259" key="2">
    <source>
        <dbReference type="Pfam" id="PF00296"/>
    </source>
</evidence>
<evidence type="ECO:0000256" key="1">
    <source>
        <dbReference type="SAM" id="MobiDB-lite"/>
    </source>
</evidence>
<evidence type="ECO:0000313" key="5">
    <source>
        <dbReference type="Proteomes" id="UP001432039"/>
    </source>
</evidence>
<sequence>MPDPKRPPGPLLFAALPAVHDPRAPEPWPGLFTRAVLDAELAGIDALVVEHGADRTDPALDPVVVLAHLAPRTYRLGLVAEMPAAPDAPQGAARELASLDAISGGRAGRLVRGPADPHAPAAPHSGPTDHGTALTWTADGTGPALDVLDVLLAETAPDESADAQADRIAAALAATRSDGLLLRFSGPAALRRFARETLPLLRDRGLLPAPPHTPRGGHRNTK</sequence>
<dbReference type="EMBL" id="CP108090">
    <property type="protein sequence ID" value="WUQ17553.1"/>
    <property type="molecule type" value="Genomic_DNA"/>
</dbReference>
<dbReference type="SUPFAM" id="SSF51679">
    <property type="entry name" value="Bacterial luciferase-like"/>
    <property type="match status" value="2"/>
</dbReference>
<evidence type="ECO:0000313" key="4">
    <source>
        <dbReference type="EMBL" id="WUQ17553.1"/>
    </source>
</evidence>